<evidence type="ECO:0000256" key="1">
    <source>
        <dbReference type="SAM" id="MobiDB-lite"/>
    </source>
</evidence>
<evidence type="ECO:0000313" key="3">
    <source>
        <dbReference type="Proteomes" id="UP000799750"/>
    </source>
</evidence>
<keyword evidence="3" id="KW-1185">Reference proteome</keyword>
<evidence type="ECO:0000313" key="2">
    <source>
        <dbReference type="EMBL" id="KAF2496267.1"/>
    </source>
</evidence>
<organism evidence="2 3">
    <name type="scientific">Lophium mytilinum</name>
    <dbReference type="NCBI Taxonomy" id="390894"/>
    <lineage>
        <taxon>Eukaryota</taxon>
        <taxon>Fungi</taxon>
        <taxon>Dikarya</taxon>
        <taxon>Ascomycota</taxon>
        <taxon>Pezizomycotina</taxon>
        <taxon>Dothideomycetes</taxon>
        <taxon>Pleosporomycetidae</taxon>
        <taxon>Mytilinidiales</taxon>
        <taxon>Mytilinidiaceae</taxon>
        <taxon>Lophium</taxon>
    </lineage>
</organism>
<feature type="compositionally biased region" description="Basic and acidic residues" evidence="1">
    <location>
        <begin position="189"/>
        <end position="198"/>
    </location>
</feature>
<gene>
    <name evidence="2" type="ORF">BU16DRAFT_372034</name>
</gene>
<accession>A0A6A6QYW2</accession>
<proteinExistence type="predicted"/>
<dbReference type="AlphaFoldDB" id="A0A6A6QYW2"/>
<feature type="region of interest" description="Disordered" evidence="1">
    <location>
        <begin position="189"/>
        <end position="208"/>
    </location>
</feature>
<dbReference type="EMBL" id="MU004188">
    <property type="protein sequence ID" value="KAF2496267.1"/>
    <property type="molecule type" value="Genomic_DNA"/>
</dbReference>
<name>A0A6A6QYW2_9PEZI</name>
<dbReference type="OrthoDB" id="4739136at2759"/>
<dbReference type="Proteomes" id="UP000799750">
    <property type="component" value="Unassembled WGS sequence"/>
</dbReference>
<protein>
    <submittedName>
        <fullName evidence="2">Uncharacterized protein</fullName>
    </submittedName>
</protein>
<reference evidence="2" key="1">
    <citation type="journal article" date="2020" name="Stud. Mycol.">
        <title>101 Dothideomycetes genomes: a test case for predicting lifestyles and emergence of pathogens.</title>
        <authorList>
            <person name="Haridas S."/>
            <person name="Albert R."/>
            <person name="Binder M."/>
            <person name="Bloem J."/>
            <person name="Labutti K."/>
            <person name="Salamov A."/>
            <person name="Andreopoulos B."/>
            <person name="Baker S."/>
            <person name="Barry K."/>
            <person name="Bills G."/>
            <person name="Bluhm B."/>
            <person name="Cannon C."/>
            <person name="Castanera R."/>
            <person name="Culley D."/>
            <person name="Daum C."/>
            <person name="Ezra D."/>
            <person name="Gonzalez J."/>
            <person name="Henrissat B."/>
            <person name="Kuo A."/>
            <person name="Liang C."/>
            <person name="Lipzen A."/>
            <person name="Lutzoni F."/>
            <person name="Magnuson J."/>
            <person name="Mondo S."/>
            <person name="Nolan M."/>
            <person name="Ohm R."/>
            <person name="Pangilinan J."/>
            <person name="Park H.-J."/>
            <person name="Ramirez L."/>
            <person name="Alfaro M."/>
            <person name="Sun H."/>
            <person name="Tritt A."/>
            <person name="Yoshinaga Y."/>
            <person name="Zwiers L.-H."/>
            <person name="Turgeon B."/>
            <person name="Goodwin S."/>
            <person name="Spatafora J."/>
            <person name="Crous P."/>
            <person name="Grigoriev I."/>
        </authorList>
    </citation>
    <scope>NUCLEOTIDE SEQUENCE</scope>
    <source>
        <strain evidence="2">CBS 269.34</strain>
    </source>
</reference>
<sequence>MSICCLPQGKLLTVHKRLKLITDYVVFCSGRAWHFHVNASRVVRKDRLPPFLVAYANRIVLDTFRARDPDFHDRYIRFPTGGPDLLRAKTERVWVFRITGTDYRLEVSQTRYGHVANPRPTLQWFCTVRHPDWETHFHILEKMTIGNIPEWPHAMKMFFPDDGYTYIEETDEPEVEPKKKKEIEKAAKKAKIGGEEHHKSKGKAKATDIDTEEFSKQMSIADSVDAKPETGLRLLIHKLIKITAVVEGRRVE</sequence>